<protein>
    <recommendedName>
        <fullName evidence="1">Siphovirus-type tail component C-terminal domain-containing protein</fullName>
    </recommendedName>
</protein>
<evidence type="ECO:0000313" key="2">
    <source>
        <dbReference type="EMBL" id="KGJ52307.1"/>
    </source>
</evidence>
<gene>
    <name evidence="2" type="ORF">CIAN88_15280</name>
</gene>
<dbReference type="AlphaFoldDB" id="A0A099I4Y4"/>
<organism evidence="2 3">
    <name type="scientific">Clostridium innocuum</name>
    <dbReference type="NCBI Taxonomy" id="1522"/>
    <lineage>
        <taxon>Bacteria</taxon>
        <taxon>Bacillati</taxon>
        <taxon>Bacillota</taxon>
        <taxon>Clostridia</taxon>
        <taxon>Eubacteriales</taxon>
        <taxon>Clostridiaceae</taxon>
        <taxon>Clostridium</taxon>
    </lineage>
</organism>
<dbReference type="EMBL" id="JQIF01000072">
    <property type="protein sequence ID" value="KGJ52307.1"/>
    <property type="molecule type" value="Genomic_DNA"/>
</dbReference>
<dbReference type="Pfam" id="PF22768">
    <property type="entry name" value="SPP1_Dit"/>
    <property type="match status" value="1"/>
</dbReference>
<proteinExistence type="predicted"/>
<feature type="domain" description="Siphovirus-type tail component C-terminal" evidence="1">
    <location>
        <begin position="134"/>
        <end position="222"/>
    </location>
</feature>
<accession>A0A099I4Y4</accession>
<evidence type="ECO:0000313" key="3">
    <source>
        <dbReference type="Proteomes" id="UP000030008"/>
    </source>
</evidence>
<dbReference type="Proteomes" id="UP000030008">
    <property type="component" value="Unassembled WGS sequence"/>
</dbReference>
<dbReference type="InterPro" id="IPR054738">
    <property type="entry name" value="Siphovirus-type_tail_C"/>
</dbReference>
<dbReference type="RefSeq" id="WP_044906398.1">
    <property type="nucleotide sequence ID" value="NZ_JQIF01000072.1"/>
</dbReference>
<name>A0A099I4Y4_CLOIN</name>
<sequence>MRINNKRMERFHMRVNSFTYQPYAVEREVFQPERSLRPVLGKRVLTPKSMQLIAEFRSKKDISDFLAELLNHEENMIDIEDGFKYRCYLSKLSQPVDEYWQGWYRVTIPLSVIQEGSRRQLLLSKVDNHIVVAGNWQTECVYEITPMAAMDSFTIDGHTIRKLYANRTVYFDGELKKVYTDTEPNKYPDCTLKQNSFPTLEPGRQDISMSSTAVKVVLKYTPIFV</sequence>
<evidence type="ECO:0000259" key="1">
    <source>
        <dbReference type="Pfam" id="PF22768"/>
    </source>
</evidence>
<comment type="caution">
    <text evidence="2">The sequence shown here is derived from an EMBL/GenBank/DDBJ whole genome shotgun (WGS) entry which is preliminary data.</text>
</comment>
<reference evidence="2 3" key="1">
    <citation type="submission" date="2014-08" db="EMBL/GenBank/DDBJ databases">
        <title>Clostridium innocuum, an unnegligible vancomycin-resistant pathogen causing extra-intestinal infections.</title>
        <authorList>
            <person name="Feng Y."/>
            <person name="Chiu C.-H."/>
        </authorList>
    </citation>
    <scope>NUCLEOTIDE SEQUENCE [LARGE SCALE GENOMIC DNA]</scope>
    <source>
        <strain evidence="2 3">AN88</strain>
    </source>
</reference>